<dbReference type="EMBL" id="JACHWS010000002">
    <property type="protein sequence ID" value="MBB3038256.1"/>
    <property type="molecule type" value="Genomic_DNA"/>
</dbReference>
<dbReference type="GO" id="GO:0003677">
    <property type="term" value="F:DNA binding"/>
    <property type="evidence" value="ECO:0007669"/>
    <property type="project" value="UniProtKB-KW"/>
</dbReference>
<protein>
    <submittedName>
        <fullName evidence="5">DNA-binding transcriptional ArsR family regulator</fullName>
    </submittedName>
</protein>
<dbReference type="CDD" id="cd00090">
    <property type="entry name" value="HTH_ARSR"/>
    <property type="match status" value="1"/>
</dbReference>
<dbReference type="PANTHER" id="PTHR33154">
    <property type="entry name" value="TRANSCRIPTIONAL REGULATOR, ARSR FAMILY"/>
    <property type="match status" value="1"/>
</dbReference>
<reference evidence="5 6" key="1">
    <citation type="submission" date="2020-08" db="EMBL/GenBank/DDBJ databases">
        <title>Sequencing the genomes of 1000 actinobacteria strains.</title>
        <authorList>
            <person name="Klenk H.-P."/>
        </authorList>
    </citation>
    <scope>NUCLEOTIDE SEQUENCE [LARGE SCALE GENOMIC DNA]</scope>
    <source>
        <strain evidence="5 6">DSM 45258</strain>
    </source>
</reference>
<dbReference type="Pfam" id="PF12802">
    <property type="entry name" value="MarR_2"/>
    <property type="match status" value="1"/>
</dbReference>
<dbReference type="NCBIfam" id="NF033788">
    <property type="entry name" value="HTH_metalloreg"/>
    <property type="match status" value="1"/>
</dbReference>
<dbReference type="InterPro" id="IPR036390">
    <property type="entry name" value="WH_DNA-bd_sf"/>
</dbReference>
<dbReference type="SUPFAM" id="SSF46785">
    <property type="entry name" value="Winged helix' DNA-binding domain"/>
    <property type="match status" value="1"/>
</dbReference>
<evidence type="ECO:0000313" key="5">
    <source>
        <dbReference type="EMBL" id="MBB3038256.1"/>
    </source>
</evidence>
<dbReference type="AlphaFoldDB" id="A0A839RQB3"/>
<sequence length="115" mass="12738">MPEPIAEDPLLEREARASIDAVEDLDGWARRFDLLSDPNRLRLLLAIHRAPGITVNGLAAALGMSNTAVSHALRLLRHHEWVSVQRDGRNMRYFLDDSVVHTILHGIGGTHASFG</sequence>
<keyword evidence="3" id="KW-0804">Transcription</keyword>
<proteinExistence type="predicted"/>
<dbReference type="InterPro" id="IPR001845">
    <property type="entry name" value="HTH_ArsR_DNA-bd_dom"/>
</dbReference>
<name>A0A839RQB3_9ACTN</name>
<keyword evidence="2 5" id="KW-0238">DNA-binding</keyword>
<dbReference type="PRINTS" id="PR00778">
    <property type="entry name" value="HTHARSR"/>
</dbReference>
<dbReference type="Proteomes" id="UP000567922">
    <property type="component" value="Unassembled WGS sequence"/>
</dbReference>
<dbReference type="RefSeq" id="WP_064438648.1">
    <property type="nucleotide sequence ID" value="NZ_BDDI01000001.1"/>
</dbReference>
<dbReference type="InterPro" id="IPR011991">
    <property type="entry name" value="ArsR-like_HTH"/>
</dbReference>
<keyword evidence="6" id="KW-1185">Reference proteome</keyword>
<dbReference type="Gene3D" id="1.10.10.10">
    <property type="entry name" value="Winged helix-like DNA-binding domain superfamily/Winged helix DNA-binding domain"/>
    <property type="match status" value="1"/>
</dbReference>
<dbReference type="GO" id="GO:0003700">
    <property type="term" value="F:DNA-binding transcription factor activity"/>
    <property type="evidence" value="ECO:0007669"/>
    <property type="project" value="InterPro"/>
</dbReference>
<dbReference type="InterPro" id="IPR000835">
    <property type="entry name" value="HTH_MarR-typ"/>
</dbReference>
<keyword evidence="1" id="KW-0805">Transcription regulation</keyword>
<dbReference type="SMART" id="SM00418">
    <property type="entry name" value="HTH_ARSR"/>
    <property type="match status" value="1"/>
</dbReference>
<dbReference type="InterPro" id="IPR051081">
    <property type="entry name" value="HTH_MetalResp_TranReg"/>
</dbReference>
<evidence type="ECO:0000313" key="6">
    <source>
        <dbReference type="Proteomes" id="UP000567922"/>
    </source>
</evidence>
<dbReference type="PROSITE" id="PS50987">
    <property type="entry name" value="HTH_ARSR_2"/>
    <property type="match status" value="1"/>
</dbReference>
<evidence type="ECO:0000256" key="2">
    <source>
        <dbReference type="ARBA" id="ARBA00023125"/>
    </source>
</evidence>
<organism evidence="5 6">
    <name type="scientific">Hoyosella altamirensis</name>
    <dbReference type="NCBI Taxonomy" id="616997"/>
    <lineage>
        <taxon>Bacteria</taxon>
        <taxon>Bacillati</taxon>
        <taxon>Actinomycetota</taxon>
        <taxon>Actinomycetes</taxon>
        <taxon>Mycobacteriales</taxon>
        <taxon>Hoyosellaceae</taxon>
        <taxon>Hoyosella</taxon>
    </lineage>
</organism>
<accession>A0A839RQB3</accession>
<gene>
    <name evidence="5" type="ORF">FHU29_002705</name>
</gene>
<comment type="caution">
    <text evidence="5">The sequence shown here is derived from an EMBL/GenBank/DDBJ whole genome shotgun (WGS) entry which is preliminary data.</text>
</comment>
<dbReference type="InterPro" id="IPR036388">
    <property type="entry name" value="WH-like_DNA-bd_sf"/>
</dbReference>
<feature type="domain" description="HTH arsR-type" evidence="4">
    <location>
        <begin position="19"/>
        <end position="115"/>
    </location>
</feature>
<evidence type="ECO:0000256" key="1">
    <source>
        <dbReference type="ARBA" id="ARBA00023015"/>
    </source>
</evidence>
<dbReference type="PANTHER" id="PTHR33154:SF18">
    <property type="entry name" value="ARSENICAL RESISTANCE OPERON REPRESSOR"/>
    <property type="match status" value="1"/>
</dbReference>
<dbReference type="OrthoDB" id="9810923at2"/>
<evidence type="ECO:0000256" key="3">
    <source>
        <dbReference type="ARBA" id="ARBA00023163"/>
    </source>
</evidence>
<evidence type="ECO:0000259" key="4">
    <source>
        <dbReference type="PROSITE" id="PS50987"/>
    </source>
</evidence>